<dbReference type="EMBL" id="QGNW01000050">
    <property type="protein sequence ID" value="RVX06634.1"/>
    <property type="molecule type" value="Genomic_DNA"/>
</dbReference>
<comment type="caution">
    <text evidence="1">The sequence shown here is derived from an EMBL/GenBank/DDBJ whole genome shotgun (WGS) entry which is preliminary data.</text>
</comment>
<gene>
    <name evidence="1" type="ORF">CK203_029573</name>
</gene>
<protein>
    <submittedName>
        <fullName evidence="1">Uncharacterized protein</fullName>
    </submittedName>
</protein>
<name>A0A438JCF0_VITVI</name>
<evidence type="ECO:0000313" key="2">
    <source>
        <dbReference type="Proteomes" id="UP000288805"/>
    </source>
</evidence>
<dbReference type="Proteomes" id="UP000288805">
    <property type="component" value="Unassembled WGS sequence"/>
</dbReference>
<accession>A0A438JCF0</accession>
<organism evidence="1 2">
    <name type="scientific">Vitis vinifera</name>
    <name type="common">Grape</name>
    <dbReference type="NCBI Taxonomy" id="29760"/>
    <lineage>
        <taxon>Eukaryota</taxon>
        <taxon>Viridiplantae</taxon>
        <taxon>Streptophyta</taxon>
        <taxon>Embryophyta</taxon>
        <taxon>Tracheophyta</taxon>
        <taxon>Spermatophyta</taxon>
        <taxon>Magnoliopsida</taxon>
        <taxon>eudicotyledons</taxon>
        <taxon>Gunneridae</taxon>
        <taxon>Pentapetalae</taxon>
        <taxon>rosids</taxon>
        <taxon>Vitales</taxon>
        <taxon>Vitaceae</taxon>
        <taxon>Viteae</taxon>
        <taxon>Vitis</taxon>
    </lineage>
</organism>
<dbReference type="AlphaFoldDB" id="A0A438JCF0"/>
<reference evidence="1 2" key="1">
    <citation type="journal article" date="2018" name="PLoS Genet.">
        <title>Population sequencing reveals clonal diversity and ancestral inbreeding in the grapevine cultivar Chardonnay.</title>
        <authorList>
            <person name="Roach M.J."/>
            <person name="Johnson D.L."/>
            <person name="Bohlmann J."/>
            <person name="van Vuuren H.J."/>
            <person name="Jones S.J."/>
            <person name="Pretorius I.S."/>
            <person name="Schmidt S.A."/>
            <person name="Borneman A.R."/>
        </authorList>
    </citation>
    <scope>NUCLEOTIDE SEQUENCE [LARGE SCALE GENOMIC DNA]</scope>
    <source>
        <strain evidence="2">cv. Chardonnay</strain>
        <tissue evidence="1">Leaf</tissue>
    </source>
</reference>
<proteinExistence type="predicted"/>
<sequence>MDHYQCIQMKDSEDAAILKRFVEKERIFEFLAGLNLEFDQVQVQVRVLGKEDLPSLNETISIIGAEEGRRGVMMNETPMVESSAMLSNAGNMKNVVAENQLNAANK</sequence>
<evidence type="ECO:0000313" key="1">
    <source>
        <dbReference type="EMBL" id="RVX06634.1"/>
    </source>
</evidence>